<proteinExistence type="inferred from homology"/>
<protein>
    <recommendedName>
        <fullName evidence="3">Sperm equatorial segment protein 1</fullName>
    </recommendedName>
</protein>
<organism evidence="11 12">
    <name type="scientific">Molossus molossus</name>
    <name type="common">Pallas' mastiff bat</name>
    <name type="synonym">Vespertilio molossus</name>
    <dbReference type="NCBI Taxonomy" id="27622"/>
    <lineage>
        <taxon>Eukaryota</taxon>
        <taxon>Metazoa</taxon>
        <taxon>Chordata</taxon>
        <taxon>Craniata</taxon>
        <taxon>Vertebrata</taxon>
        <taxon>Euteleostomi</taxon>
        <taxon>Mammalia</taxon>
        <taxon>Eutheria</taxon>
        <taxon>Laurasiatheria</taxon>
        <taxon>Chiroptera</taxon>
        <taxon>Yangochiroptera</taxon>
        <taxon>Molossidae</taxon>
        <taxon>Molossus</taxon>
    </lineage>
</organism>
<dbReference type="AlphaFoldDB" id="A0A7J8JYV4"/>
<keyword evidence="6" id="KW-0325">Glycoprotein</keyword>
<evidence type="ECO:0000256" key="5">
    <source>
        <dbReference type="ARBA" id="ARBA00022729"/>
    </source>
</evidence>
<evidence type="ECO:0000256" key="9">
    <source>
        <dbReference type="SAM" id="MobiDB-lite"/>
    </source>
</evidence>
<gene>
    <name evidence="11" type="ORF">HJG59_013203</name>
</gene>
<evidence type="ECO:0000256" key="10">
    <source>
        <dbReference type="SAM" id="SignalP"/>
    </source>
</evidence>
<keyword evidence="12" id="KW-1185">Reference proteome</keyword>
<evidence type="ECO:0000256" key="3">
    <source>
        <dbReference type="ARBA" id="ARBA00020783"/>
    </source>
</evidence>
<dbReference type="GO" id="GO:0007342">
    <property type="term" value="P:fusion of sperm to egg plasma membrane involved in single fertilization"/>
    <property type="evidence" value="ECO:0007669"/>
    <property type="project" value="InterPro"/>
</dbReference>
<evidence type="ECO:0000256" key="2">
    <source>
        <dbReference type="ARBA" id="ARBA00004218"/>
    </source>
</evidence>
<comment type="similarity">
    <text evidence="8">Belongs to the SPESP1 family.</text>
</comment>
<feature type="region of interest" description="Disordered" evidence="9">
    <location>
        <begin position="147"/>
        <end position="248"/>
    </location>
</feature>
<evidence type="ECO:0000256" key="8">
    <source>
        <dbReference type="ARBA" id="ARBA00025763"/>
    </source>
</evidence>
<keyword evidence="4" id="KW-0217">Developmental protein</keyword>
<evidence type="ECO:0000313" key="12">
    <source>
        <dbReference type="Proteomes" id="UP000550707"/>
    </source>
</evidence>
<reference evidence="11 12" key="1">
    <citation type="journal article" date="2020" name="Nature">
        <title>Six reference-quality genomes reveal evolution of bat adaptations.</title>
        <authorList>
            <person name="Jebb D."/>
            <person name="Huang Z."/>
            <person name="Pippel M."/>
            <person name="Hughes G.M."/>
            <person name="Lavrichenko K."/>
            <person name="Devanna P."/>
            <person name="Winkler S."/>
            <person name="Jermiin L.S."/>
            <person name="Skirmuntt E.C."/>
            <person name="Katzourakis A."/>
            <person name="Burkitt-Gray L."/>
            <person name="Ray D.A."/>
            <person name="Sullivan K.A.M."/>
            <person name="Roscito J.G."/>
            <person name="Kirilenko B.M."/>
            <person name="Davalos L.M."/>
            <person name="Corthals A.P."/>
            <person name="Power M.L."/>
            <person name="Jones G."/>
            <person name="Ransome R.D."/>
            <person name="Dechmann D.K.N."/>
            <person name="Locatelli A.G."/>
            <person name="Puechmaille S.J."/>
            <person name="Fedrigo O."/>
            <person name="Jarvis E.D."/>
            <person name="Hiller M."/>
            <person name="Vernes S.C."/>
            <person name="Myers E.W."/>
            <person name="Teeling E.C."/>
        </authorList>
    </citation>
    <scope>NUCLEOTIDE SEQUENCE [LARGE SCALE GENOMIC DNA]</scope>
    <source>
        <strain evidence="11">MMolMol1</strain>
        <tissue evidence="11">Muscle</tissue>
    </source>
</reference>
<dbReference type="GO" id="GO:0007340">
    <property type="term" value="P:acrosome reaction"/>
    <property type="evidence" value="ECO:0007669"/>
    <property type="project" value="InterPro"/>
</dbReference>
<name>A0A7J8JYV4_MOLMO</name>
<feature type="compositionally biased region" description="Pro residues" evidence="9">
    <location>
        <begin position="198"/>
        <end position="212"/>
    </location>
</feature>
<evidence type="ECO:0000256" key="1">
    <source>
        <dbReference type="ARBA" id="ARBA00003615"/>
    </source>
</evidence>
<evidence type="ECO:0000256" key="6">
    <source>
        <dbReference type="ARBA" id="ARBA00023180"/>
    </source>
</evidence>
<dbReference type="PANTHER" id="PTHR31667:SF2">
    <property type="entry name" value="SPERM EQUATORIAL SEGMENT PROTEIN 1"/>
    <property type="match status" value="1"/>
</dbReference>
<feature type="signal peptide" evidence="10">
    <location>
        <begin position="1"/>
        <end position="20"/>
    </location>
</feature>
<dbReference type="Proteomes" id="UP000550707">
    <property type="component" value="Unassembled WGS sequence"/>
</dbReference>
<dbReference type="InterPro" id="IPR026743">
    <property type="entry name" value="Equatorial_segment"/>
</dbReference>
<dbReference type="GO" id="GO:0001669">
    <property type="term" value="C:acrosomal vesicle"/>
    <property type="evidence" value="ECO:0007669"/>
    <property type="project" value="UniProtKB-SubCell"/>
</dbReference>
<evidence type="ECO:0000256" key="4">
    <source>
        <dbReference type="ARBA" id="ARBA00022473"/>
    </source>
</evidence>
<comment type="function">
    <text evidence="1">Involved in fertilization ability of sperm.</text>
</comment>
<dbReference type="EMBL" id="JACASF010000001">
    <property type="protein sequence ID" value="KAF6501620.1"/>
    <property type="molecule type" value="Genomic_DNA"/>
</dbReference>
<dbReference type="Pfam" id="PF15754">
    <property type="entry name" value="SPESP1"/>
    <property type="match status" value="1"/>
</dbReference>
<comment type="subcellular location">
    <subcellularLocation>
        <location evidence="2">Cytoplasmic vesicle</location>
        <location evidence="2">Secretory vesicle</location>
        <location evidence="2">Acrosome</location>
    </subcellularLocation>
</comment>
<accession>A0A7J8JYV4</accession>
<feature type="region of interest" description="Disordered" evidence="9">
    <location>
        <begin position="84"/>
        <end position="108"/>
    </location>
</feature>
<dbReference type="PANTHER" id="PTHR31667">
    <property type="entry name" value="SPERM EQUATORIAL SEGMENT PROTEIN 1"/>
    <property type="match status" value="1"/>
</dbReference>
<evidence type="ECO:0000256" key="7">
    <source>
        <dbReference type="ARBA" id="ARBA00023329"/>
    </source>
</evidence>
<feature type="chain" id="PRO_5029848776" description="Sperm equatorial segment protein 1" evidence="10">
    <location>
        <begin position="21"/>
        <end position="417"/>
    </location>
</feature>
<comment type="caution">
    <text evidence="11">The sequence shown here is derived from an EMBL/GenBank/DDBJ whole genome shotgun (WGS) entry which is preliminary data.</text>
</comment>
<sequence>MPMKSLVLVALLLWPSFVPAYRSITVTPDEEKNLNHYVQVLQNLLLSVPTREPGRETTSTFPNTVYSMISKVSKLKELITHDGKASTGNDVLSDPTSDKTTSAFTTRSFSTRDFQPELETVKRPETTSFWSIKPNNVSVVLSTKEPYIEEEEPEPELQSEPLSQPPLEPLSQRPLEPPSEPPLEPHPEPPLEPHPEPPLEPYPEPPLEPQPEPSLETQPPTEAPMLWPNVTELPENSSSRSTDWDTSMELEDVPQLSGEYETPAFENHPLILSNREILNKISDIRSKVQHVPLAESLKPEYREDIQASREHLKRSLALAEAAEHRLKKMYQSQLLPLGRNSFGIDDIETVINMLYNSRSKLSQYLDIKYVPSEMREKAITVIHTLKKILCVSRLETQNLIRKLLNNNIKILNLLDVP</sequence>
<feature type="compositionally biased region" description="Polar residues" evidence="9">
    <location>
        <begin position="86"/>
        <end position="99"/>
    </location>
</feature>
<keyword evidence="7" id="KW-0968">Cytoplasmic vesicle</keyword>
<feature type="compositionally biased region" description="Acidic residues" evidence="9">
    <location>
        <begin position="148"/>
        <end position="157"/>
    </location>
</feature>
<feature type="compositionally biased region" description="Basic and acidic residues" evidence="9">
    <location>
        <begin position="183"/>
        <end position="197"/>
    </location>
</feature>
<feature type="compositionally biased region" description="Polar residues" evidence="9">
    <location>
        <begin position="234"/>
        <end position="245"/>
    </location>
</feature>
<keyword evidence="5 10" id="KW-0732">Signal</keyword>
<evidence type="ECO:0000313" key="11">
    <source>
        <dbReference type="EMBL" id="KAF6501620.1"/>
    </source>
</evidence>